<dbReference type="PANTHER" id="PTHR11614">
    <property type="entry name" value="PHOSPHOLIPASE-RELATED"/>
    <property type="match status" value="1"/>
</dbReference>
<dbReference type="EMBL" id="RAPK01000008">
    <property type="protein sequence ID" value="RKD73560.1"/>
    <property type="molecule type" value="Genomic_DNA"/>
</dbReference>
<dbReference type="Proteomes" id="UP000285120">
    <property type="component" value="Unassembled WGS sequence"/>
</dbReference>
<sequence length="268" mass="30202">MEEERQMTTMDGTELFSKKNAAEEPIAAAVIVHGLAEHMDRYEALTETLVKHRITVYRYDQRGHARSGGRRVYFSDFNEMPDDAKKMVDTAKTENPKLPVFLIGHSMGGFTAAAFGTKYPGHVDGIILSGALTRYNKEIFGPLPVDRPDDFYFDNELGDGVCSDPEVVRAYENDPLVEKKISAGLLNVFPSGIDWLKSHSESFADPVLVLHGNEDGLVAEKDSRDFYADIASRDKTLKIYALLMHEIFNEPSRYTIYGEVIDWINERV</sequence>
<comment type="caution">
    <text evidence="2">The sequence shown here is derived from an EMBL/GenBank/DDBJ whole genome shotgun (WGS) entry which is preliminary data.</text>
</comment>
<reference evidence="2 3" key="1">
    <citation type="submission" date="2018-09" db="EMBL/GenBank/DDBJ databases">
        <title>Genomic Encyclopedia of Archaeal and Bacterial Type Strains, Phase II (KMG-II): from individual species to whole genera.</title>
        <authorList>
            <person name="Goeker M."/>
        </authorList>
    </citation>
    <scope>NUCLEOTIDE SEQUENCE [LARGE SCALE GENOMIC DNA]</scope>
    <source>
        <strain evidence="2 3">DSM 17008</strain>
    </source>
</reference>
<name>A0A419V4W9_9BACL</name>
<proteinExistence type="predicted"/>
<dbReference type="Pfam" id="PF12146">
    <property type="entry name" value="Hydrolase_4"/>
    <property type="match status" value="1"/>
</dbReference>
<accession>A0A419V4W9</accession>
<dbReference type="RefSeq" id="WP_120193048.1">
    <property type="nucleotide sequence ID" value="NZ_RAPK01000008.1"/>
</dbReference>
<dbReference type="InterPro" id="IPR029058">
    <property type="entry name" value="AB_hydrolase_fold"/>
</dbReference>
<gene>
    <name evidence="2" type="ORF">ATL39_1856</name>
</gene>
<protein>
    <submittedName>
        <fullName evidence="2">Lysophospholipase</fullName>
    </submittedName>
</protein>
<dbReference type="InterPro" id="IPR022742">
    <property type="entry name" value="Hydrolase_4"/>
</dbReference>
<evidence type="ECO:0000313" key="3">
    <source>
        <dbReference type="Proteomes" id="UP000285120"/>
    </source>
</evidence>
<dbReference type="SUPFAM" id="SSF53474">
    <property type="entry name" value="alpha/beta-Hydrolases"/>
    <property type="match status" value="1"/>
</dbReference>
<dbReference type="InterPro" id="IPR051044">
    <property type="entry name" value="MAG_DAG_Lipase"/>
</dbReference>
<keyword evidence="3" id="KW-1185">Reference proteome</keyword>
<evidence type="ECO:0000259" key="1">
    <source>
        <dbReference type="Pfam" id="PF12146"/>
    </source>
</evidence>
<dbReference type="AlphaFoldDB" id="A0A419V4W9"/>
<organism evidence="2 3">
    <name type="scientific">Sinobaca qinghaiensis</name>
    <dbReference type="NCBI Taxonomy" id="342944"/>
    <lineage>
        <taxon>Bacteria</taxon>
        <taxon>Bacillati</taxon>
        <taxon>Bacillota</taxon>
        <taxon>Bacilli</taxon>
        <taxon>Bacillales</taxon>
        <taxon>Sporolactobacillaceae</taxon>
        <taxon>Sinobaca</taxon>
    </lineage>
</organism>
<evidence type="ECO:0000313" key="2">
    <source>
        <dbReference type="EMBL" id="RKD73560.1"/>
    </source>
</evidence>
<feature type="domain" description="Serine aminopeptidase S33" evidence="1">
    <location>
        <begin position="24"/>
        <end position="251"/>
    </location>
</feature>
<dbReference type="Gene3D" id="3.40.50.1820">
    <property type="entry name" value="alpha/beta hydrolase"/>
    <property type="match status" value="1"/>
</dbReference>
<dbReference type="InterPro" id="IPR000073">
    <property type="entry name" value="AB_hydrolase_1"/>
</dbReference>
<dbReference type="OrthoDB" id="9806902at2"/>
<dbReference type="PRINTS" id="PR00111">
    <property type="entry name" value="ABHYDROLASE"/>
</dbReference>